<gene>
    <name evidence="2" type="ORF">ACCUM_4268</name>
</gene>
<feature type="compositionally biased region" description="Basic residues" evidence="1">
    <location>
        <begin position="1"/>
        <end position="12"/>
    </location>
</feature>
<name>A0A5S4F6X9_9PROT</name>
<evidence type="ECO:0000313" key="2">
    <source>
        <dbReference type="EMBL" id="TMQ76503.1"/>
    </source>
</evidence>
<evidence type="ECO:0000256" key="1">
    <source>
        <dbReference type="SAM" id="MobiDB-lite"/>
    </source>
</evidence>
<dbReference type="EMBL" id="SWAD01000049">
    <property type="protein sequence ID" value="TMQ76503.1"/>
    <property type="molecule type" value="Genomic_DNA"/>
</dbReference>
<sequence>MPQVRRCRKSLQKNHSDMAREHSCSRTAGRQPSPEDGSAATRPPQACHGVPRDRFPIDGGRPERPYSCPHHQRFSRCRRTAPDRGPAVVLHLSPTSTIAAGVAALPVPQPEPRSVVLHGKACP</sequence>
<dbReference type="AlphaFoldDB" id="A0A5S4F6X9"/>
<feature type="compositionally biased region" description="Basic residues" evidence="1">
    <location>
        <begin position="70"/>
        <end position="79"/>
    </location>
</feature>
<comment type="caution">
    <text evidence="2">The sequence shown here is derived from an EMBL/GenBank/DDBJ whole genome shotgun (WGS) entry which is preliminary data.</text>
</comment>
<dbReference type="Proteomes" id="UP000306324">
    <property type="component" value="Unassembled WGS sequence"/>
</dbReference>
<feature type="region of interest" description="Disordered" evidence="1">
    <location>
        <begin position="1"/>
        <end position="83"/>
    </location>
</feature>
<organism evidence="2 3">
    <name type="scientific">Candidatus Accumulibacter phosphatis</name>
    <dbReference type="NCBI Taxonomy" id="327160"/>
    <lineage>
        <taxon>Bacteria</taxon>
        <taxon>Pseudomonadati</taxon>
        <taxon>Pseudomonadota</taxon>
        <taxon>Betaproteobacteria</taxon>
        <taxon>Candidatus Accumulibacter</taxon>
    </lineage>
</organism>
<protein>
    <submittedName>
        <fullName evidence="2">Uncharacterized protein</fullName>
    </submittedName>
</protein>
<evidence type="ECO:0000313" key="3">
    <source>
        <dbReference type="Proteomes" id="UP000306324"/>
    </source>
</evidence>
<reference evidence="2 3" key="1">
    <citation type="submission" date="2019-04" db="EMBL/GenBank/DDBJ databases">
        <title>A novel phosphate-accumulating bacterium identified in bioreactor for phosphate removal from wastewater.</title>
        <authorList>
            <person name="Kotlyarov R.Y."/>
            <person name="Beletsky A.V."/>
            <person name="Kallistova A.Y."/>
            <person name="Dorofeev A.G."/>
            <person name="Nikolaev Y.Y."/>
            <person name="Pimenov N.V."/>
            <person name="Ravin N.V."/>
            <person name="Mardanov A.V."/>
        </authorList>
    </citation>
    <scope>NUCLEOTIDE SEQUENCE [LARGE SCALE GENOMIC DNA]</scope>
    <source>
        <strain evidence="2 3">Bin19</strain>
    </source>
</reference>
<feature type="compositionally biased region" description="Basic and acidic residues" evidence="1">
    <location>
        <begin position="14"/>
        <end position="24"/>
    </location>
</feature>
<accession>A0A5S4F6X9</accession>
<proteinExistence type="predicted"/>
<feature type="compositionally biased region" description="Basic and acidic residues" evidence="1">
    <location>
        <begin position="50"/>
        <end position="64"/>
    </location>
</feature>
<keyword evidence="3" id="KW-1185">Reference proteome</keyword>